<proteinExistence type="predicted"/>
<protein>
    <recommendedName>
        <fullName evidence="3">Orn/DAP/Arg decarboxylase 2 N-terminal domain-containing protein</fullName>
    </recommendedName>
</protein>
<dbReference type="AlphaFoldDB" id="A0A6H0S4Q9"/>
<dbReference type="EMBL" id="CP038799">
    <property type="protein sequence ID" value="QIV82146.1"/>
    <property type="molecule type" value="Genomic_DNA"/>
</dbReference>
<sequence length="203" mass="21540">MTLAIAVHSLPAAALTDPVLADWARAHCVSVTAHGGPDLELVRRHRIRPVQVVYRCGPDSAAIRRAAGLGVRRFIVRTAHQMARLDECAAGTRYLYLDECAPLMLGARRLKVIGLHADVGDGPATAEWAAAAVGLVRRAALLQACGSAVKRIALSGGSTALWRNDHRRAAAIVDVVDRAVCQECDRSHLPRPVVTLAALTAGA</sequence>
<dbReference type="RefSeq" id="WP_168142673.1">
    <property type="nucleotide sequence ID" value="NZ_CP038799.1"/>
</dbReference>
<organism evidence="1 2">
    <name type="scientific">Mycolicibacterium frederiksbergense</name>
    <dbReference type="NCBI Taxonomy" id="117567"/>
    <lineage>
        <taxon>Bacteria</taxon>
        <taxon>Bacillati</taxon>
        <taxon>Actinomycetota</taxon>
        <taxon>Actinomycetes</taxon>
        <taxon>Mycobacteriales</taxon>
        <taxon>Mycobacteriaceae</taxon>
        <taxon>Mycolicibacterium</taxon>
    </lineage>
</organism>
<keyword evidence="2" id="KW-1185">Reference proteome</keyword>
<reference evidence="1 2" key="1">
    <citation type="submission" date="2019-04" db="EMBL/GenBank/DDBJ databases">
        <title>Draft, Whole-Genome Sequence of the Anthracene-degrading Mycobacterium frederiksbergense LB501T, Isolated from a Polycyclic Aromatic Hydrocarbon (PAH)-Contaminated Soil.</title>
        <authorList>
            <person name="Augelletti F."/>
        </authorList>
    </citation>
    <scope>NUCLEOTIDE SEQUENCE [LARGE SCALE GENOMIC DNA]</scope>
    <source>
        <strain evidence="1 2">LB 501T</strain>
    </source>
</reference>
<accession>A0A6H0S4Q9</accession>
<dbReference type="KEGG" id="mfre:EXE63_15635"/>
<dbReference type="InterPro" id="IPR029066">
    <property type="entry name" value="PLP-binding_barrel"/>
</dbReference>
<gene>
    <name evidence="1" type="ORF">EXE63_15635</name>
</gene>
<dbReference type="Proteomes" id="UP000501849">
    <property type="component" value="Chromosome"/>
</dbReference>
<evidence type="ECO:0000313" key="2">
    <source>
        <dbReference type="Proteomes" id="UP000501849"/>
    </source>
</evidence>
<name>A0A6H0S4Q9_9MYCO</name>
<evidence type="ECO:0008006" key="3">
    <source>
        <dbReference type="Google" id="ProtNLM"/>
    </source>
</evidence>
<evidence type="ECO:0000313" key="1">
    <source>
        <dbReference type="EMBL" id="QIV82146.1"/>
    </source>
</evidence>
<dbReference type="SUPFAM" id="SSF51419">
    <property type="entry name" value="PLP-binding barrel"/>
    <property type="match status" value="1"/>
</dbReference>